<keyword evidence="2" id="KW-0614">Plasmid</keyword>
<feature type="transmembrane region" description="Helical" evidence="1">
    <location>
        <begin position="68"/>
        <end position="91"/>
    </location>
</feature>
<evidence type="ECO:0008006" key="3">
    <source>
        <dbReference type="Google" id="ProtNLM"/>
    </source>
</evidence>
<organism evidence="2">
    <name type="scientific">Herbiconiux sp. A18JL235</name>
    <dbReference type="NCBI Taxonomy" id="3152363"/>
    <lineage>
        <taxon>Bacteria</taxon>
        <taxon>Bacillati</taxon>
        <taxon>Actinomycetota</taxon>
        <taxon>Actinomycetes</taxon>
        <taxon>Micrococcales</taxon>
        <taxon>Microbacteriaceae</taxon>
        <taxon>Herbiconiux</taxon>
    </lineage>
</organism>
<gene>
    <name evidence="2" type="ORF">ABFY20_19810</name>
</gene>
<keyword evidence="1" id="KW-0812">Transmembrane</keyword>
<geneLocation type="plasmid" evidence="2">
    <name>unnamed1</name>
</geneLocation>
<dbReference type="EMBL" id="CP162512">
    <property type="protein sequence ID" value="XDI07562.1"/>
    <property type="molecule type" value="Genomic_DNA"/>
</dbReference>
<dbReference type="AlphaFoldDB" id="A0AB39BN80"/>
<dbReference type="RefSeq" id="WP_368499925.1">
    <property type="nucleotide sequence ID" value="NZ_CP162512.1"/>
</dbReference>
<reference evidence="2" key="1">
    <citation type="submission" date="2024-05" db="EMBL/GenBank/DDBJ databases">
        <title>Herbiconiux sp. A18JL235.</title>
        <authorList>
            <person name="Zhang G."/>
        </authorList>
    </citation>
    <scope>NUCLEOTIDE SEQUENCE</scope>
    <source>
        <strain evidence="2">A18JL235</strain>
        <plasmid evidence="2">unnamed1</plasmid>
    </source>
</reference>
<keyword evidence="1" id="KW-0472">Membrane</keyword>
<sequence>MGRFLLILVAVVGAFLGLLTLHSTVSHSHQGISGEHDHVVSQEVTLTAPDEESPAGAAGLLANCEGCALGTVTPSAGAALLLLMLVVVIGLHKPGWFARLMERGQWVIAPPSAAIPWTMTLPPLALGISRT</sequence>
<name>A0AB39BN80_9MICO</name>
<evidence type="ECO:0000313" key="2">
    <source>
        <dbReference type="EMBL" id="XDI07562.1"/>
    </source>
</evidence>
<evidence type="ECO:0000256" key="1">
    <source>
        <dbReference type="SAM" id="Phobius"/>
    </source>
</evidence>
<protein>
    <recommendedName>
        <fullName evidence="3">DUF2946 domain-containing protein</fullName>
    </recommendedName>
</protein>
<accession>A0AB39BN80</accession>
<keyword evidence="1" id="KW-1133">Transmembrane helix</keyword>
<proteinExistence type="predicted"/>